<gene>
    <name evidence="2" type="ORF">QJS10_CPA06g02491</name>
</gene>
<dbReference type="InterPro" id="IPR037516">
    <property type="entry name" value="Tripartite_DENN"/>
</dbReference>
<evidence type="ECO:0000313" key="2">
    <source>
        <dbReference type="EMBL" id="KAK1313937.1"/>
    </source>
</evidence>
<dbReference type="Proteomes" id="UP001180020">
    <property type="component" value="Unassembled WGS sequence"/>
</dbReference>
<dbReference type="EMBL" id="JAUJYO010000006">
    <property type="protein sequence ID" value="KAK1313937.1"/>
    <property type="molecule type" value="Genomic_DNA"/>
</dbReference>
<keyword evidence="3" id="KW-1185">Reference proteome</keyword>
<dbReference type="InterPro" id="IPR043153">
    <property type="entry name" value="DENN_C"/>
</dbReference>
<dbReference type="Gene3D" id="3.40.50.11500">
    <property type="match status" value="1"/>
</dbReference>
<protein>
    <recommendedName>
        <fullName evidence="1">UDENN domain-containing protein</fullName>
    </recommendedName>
</protein>
<comment type="caution">
    <text evidence="2">The sequence shown here is derived from an EMBL/GenBank/DDBJ whole genome shotgun (WGS) entry which is preliminary data.</text>
</comment>
<dbReference type="AlphaFoldDB" id="A0AAV9EKM9"/>
<feature type="domain" description="UDENN" evidence="1">
    <location>
        <begin position="1"/>
        <end position="170"/>
    </location>
</feature>
<evidence type="ECO:0000259" key="1">
    <source>
        <dbReference type="PROSITE" id="PS50211"/>
    </source>
</evidence>
<dbReference type="PROSITE" id="PS50211">
    <property type="entry name" value="DENN"/>
    <property type="match status" value="1"/>
</dbReference>
<dbReference type="InterPro" id="IPR051942">
    <property type="entry name" value="DENN_domain_containing_2"/>
</dbReference>
<evidence type="ECO:0000313" key="3">
    <source>
        <dbReference type="Proteomes" id="UP001180020"/>
    </source>
</evidence>
<dbReference type="Pfam" id="PF02141">
    <property type="entry name" value="DENN"/>
    <property type="match status" value="1"/>
</dbReference>
<name>A0AAV9EKM9_ACOCL</name>
<dbReference type="InterPro" id="IPR001194">
    <property type="entry name" value="cDENN_dom"/>
</dbReference>
<sequence length="170" mass="19233">MPVLPNCMLDFLDAPVPYIVGIKNKTAEVQSKLGNVILIDVQKNQVRSPTIPSLPQRKELLSSLSPYHAKLVGESYLARKRPIYECTDVQVEAAKGFLAVLRSYLDSLCSNLRSHTITNVQSNDDKVSLLLKESFIDSFPSRDRPFMKLFVDTQLFSVHTDLVLSFYQKE</sequence>
<proteinExistence type="predicted"/>
<dbReference type="PANTHER" id="PTHR15288:SF29">
    <property type="entry name" value="DENN (AEX-3) DOMAIN-CONTAINING PROTEIN"/>
    <property type="match status" value="1"/>
</dbReference>
<reference evidence="2" key="1">
    <citation type="journal article" date="2023" name="Nat. Commun.">
        <title>Diploid and tetraploid genomes of Acorus and the evolution of monocots.</title>
        <authorList>
            <person name="Ma L."/>
            <person name="Liu K.W."/>
            <person name="Li Z."/>
            <person name="Hsiao Y.Y."/>
            <person name="Qi Y."/>
            <person name="Fu T."/>
            <person name="Tang G.D."/>
            <person name="Zhang D."/>
            <person name="Sun W.H."/>
            <person name="Liu D.K."/>
            <person name="Li Y."/>
            <person name="Chen G.Z."/>
            <person name="Liu X.D."/>
            <person name="Liao X.Y."/>
            <person name="Jiang Y.T."/>
            <person name="Yu X."/>
            <person name="Hao Y."/>
            <person name="Huang J."/>
            <person name="Zhao X.W."/>
            <person name="Ke S."/>
            <person name="Chen Y.Y."/>
            <person name="Wu W.L."/>
            <person name="Hsu J.L."/>
            <person name="Lin Y.F."/>
            <person name="Huang M.D."/>
            <person name="Li C.Y."/>
            <person name="Huang L."/>
            <person name="Wang Z.W."/>
            <person name="Zhao X."/>
            <person name="Zhong W.Y."/>
            <person name="Peng D.H."/>
            <person name="Ahmad S."/>
            <person name="Lan S."/>
            <person name="Zhang J.S."/>
            <person name="Tsai W.C."/>
            <person name="Van de Peer Y."/>
            <person name="Liu Z.J."/>
        </authorList>
    </citation>
    <scope>NUCLEOTIDE SEQUENCE</scope>
    <source>
        <strain evidence="2">CP</strain>
    </source>
</reference>
<dbReference type="PANTHER" id="PTHR15288">
    <property type="entry name" value="DENN DOMAIN-CONTAINING PROTEIN 2"/>
    <property type="match status" value="1"/>
</dbReference>
<accession>A0AAV9EKM9</accession>
<organism evidence="2 3">
    <name type="scientific">Acorus calamus</name>
    <name type="common">Sweet flag</name>
    <dbReference type="NCBI Taxonomy" id="4465"/>
    <lineage>
        <taxon>Eukaryota</taxon>
        <taxon>Viridiplantae</taxon>
        <taxon>Streptophyta</taxon>
        <taxon>Embryophyta</taxon>
        <taxon>Tracheophyta</taxon>
        <taxon>Spermatophyta</taxon>
        <taxon>Magnoliopsida</taxon>
        <taxon>Liliopsida</taxon>
        <taxon>Acoraceae</taxon>
        <taxon>Acorus</taxon>
    </lineage>
</organism>
<reference evidence="2" key="2">
    <citation type="submission" date="2023-06" db="EMBL/GenBank/DDBJ databases">
        <authorList>
            <person name="Ma L."/>
            <person name="Liu K.-W."/>
            <person name="Li Z."/>
            <person name="Hsiao Y.-Y."/>
            <person name="Qi Y."/>
            <person name="Fu T."/>
            <person name="Tang G."/>
            <person name="Zhang D."/>
            <person name="Sun W.-H."/>
            <person name="Liu D.-K."/>
            <person name="Li Y."/>
            <person name="Chen G.-Z."/>
            <person name="Liu X.-D."/>
            <person name="Liao X.-Y."/>
            <person name="Jiang Y.-T."/>
            <person name="Yu X."/>
            <person name="Hao Y."/>
            <person name="Huang J."/>
            <person name="Zhao X.-W."/>
            <person name="Ke S."/>
            <person name="Chen Y.-Y."/>
            <person name="Wu W.-L."/>
            <person name="Hsu J.-L."/>
            <person name="Lin Y.-F."/>
            <person name="Huang M.-D."/>
            <person name="Li C.-Y."/>
            <person name="Huang L."/>
            <person name="Wang Z.-W."/>
            <person name="Zhao X."/>
            <person name="Zhong W.-Y."/>
            <person name="Peng D.-H."/>
            <person name="Ahmad S."/>
            <person name="Lan S."/>
            <person name="Zhang J.-S."/>
            <person name="Tsai W.-C."/>
            <person name="Van De Peer Y."/>
            <person name="Liu Z.-J."/>
        </authorList>
    </citation>
    <scope>NUCLEOTIDE SEQUENCE</scope>
    <source>
        <strain evidence="2">CP</strain>
        <tissue evidence="2">Leaves</tissue>
    </source>
</reference>